<name>A0A9Q3P785_9BASI</name>
<keyword evidence="3" id="KW-1185">Reference proteome</keyword>
<reference evidence="2" key="1">
    <citation type="submission" date="2021-03" db="EMBL/GenBank/DDBJ databases">
        <title>Draft genome sequence of rust myrtle Austropuccinia psidii MF-1, a brazilian biotype.</title>
        <authorList>
            <person name="Quecine M.C."/>
            <person name="Pachon D.M.R."/>
            <person name="Bonatelli M.L."/>
            <person name="Correr F.H."/>
            <person name="Franceschini L.M."/>
            <person name="Leite T.F."/>
            <person name="Margarido G.R.A."/>
            <person name="Almeida C.A."/>
            <person name="Ferrarezi J.A."/>
            <person name="Labate C.A."/>
        </authorList>
    </citation>
    <scope>NUCLEOTIDE SEQUENCE</scope>
    <source>
        <strain evidence="2">MF-1</strain>
    </source>
</reference>
<accession>A0A9Q3P785</accession>
<comment type="caution">
    <text evidence="2">The sequence shown here is derived from an EMBL/GenBank/DDBJ whole genome shotgun (WGS) entry which is preliminary data.</text>
</comment>
<feature type="region of interest" description="Disordered" evidence="1">
    <location>
        <begin position="129"/>
        <end position="169"/>
    </location>
</feature>
<dbReference type="AlphaFoldDB" id="A0A9Q3P785"/>
<dbReference type="EMBL" id="AVOT02055778">
    <property type="protein sequence ID" value="MBW0550252.1"/>
    <property type="molecule type" value="Genomic_DNA"/>
</dbReference>
<feature type="compositionally biased region" description="Basic residues" evidence="1">
    <location>
        <begin position="159"/>
        <end position="169"/>
    </location>
</feature>
<proteinExistence type="predicted"/>
<dbReference type="Proteomes" id="UP000765509">
    <property type="component" value="Unassembled WGS sequence"/>
</dbReference>
<protein>
    <submittedName>
        <fullName evidence="2">Uncharacterized protein</fullName>
    </submittedName>
</protein>
<evidence type="ECO:0000313" key="2">
    <source>
        <dbReference type="EMBL" id="MBW0550252.1"/>
    </source>
</evidence>
<sequence length="169" mass="19535">MVNIDPRLIMENKDITKGSLQNSKIVIRKQEKYLSKEPIQEQKEESDTYLTKKNDLFHIDTGNKDPIFQEYAQHLKTFNPNSKVTKEIQPEKKSIKQVIFTGKGSEITKNKNSINSKPKNFANIITQDFMKNYPQENKTGSPNPILFSTNPKRENPPTPHHHSDKKNSN</sequence>
<evidence type="ECO:0000256" key="1">
    <source>
        <dbReference type="SAM" id="MobiDB-lite"/>
    </source>
</evidence>
<evidence type="ECO:0000313" key="3">
    <source>
        <dbReference type="Proteomes" id="UP000765509"/>
    </source>
</evidence>
<gene>
    <name evidence="2" type="ORF">O181_089967</name>
</gene>
<organism evidence="2 3">
    <name type="scientific">Austropuccinia psidii MF-1</name>
    <dbReference type="NCBI Taxonomy" id="1389203"/>
    <lineage>
        <taxon>Eukaryota</taxon>
        <taxon>Fungi</taxon>
        <taxon>Dikarya</taxon>
        <taxon>Basidiomycota</taxon>
        <taxon>Pucciniomycotina</taxon>
        <taxon>Pucciniomycetes</taxon>
        <taxon>Pucciniales</taxon>
        <taxon>Sphaerophragmiaceae</taxon>
        <taxon>Austropuccinia</taxon>
    </lineage>
</organism>
<feature type="compositionally biased region" description="Polar residues" evidence="1">
    <location>
        <begin position="134"/>
        <end position="150"/>
    </location>
</feature>